<evidence type="ECO:0000256" key="1">
    <source>
        <dbReference type="SAM" id="SignalP"/>
    </source>
</evidence>
<organism evidence="3">
    <name type="scientific">Dendrocoelum lacteum</name>
    <dbReference type="NCBI Taxonomy" id="27895"/>
    <lineage>
        <taxon>Eukaryota</taxon>
        <taxon>Metazoa</taxon>
        <taxon>Spiralia</taxon>
        <taxon>Lophotrochozoa</taxon>
        <taxon>Platyhelminthes</taxon>
        <taxon>Rhabditophora</taxon>
        <taxon>Seriata</taxon>
        <taxon>Tricladida</taxon>
        <taxon>Continenticola</taxon>
        <taxon>Planarioidea</taxon>
        <taxon>Dendrocoelidae</taxon>
        <taxon>Dendrocoelum</taxon>
    </lineage>
</organism>
<proteinExistence type="evidence at transcript level"/>
<dbReference type="AlphaFoldDB" id="T1DF95"/>
<feature type="domain" description="Kazal-like" evidence="2">
    <location>
        <begin position="175"/>
        <end position="231"/>
    </location>
</feature>
<dbReference type="SMART" id="SM00280">
    <property type="entry name" value="KAZAL"/>
    <property type="match status" value="1"/>
</dbReference>
<dbReference type="InterPro" id="IPR002350">
    <property type="entry name" value="Kazal_dom"/>
</dbReference>
<protein>
    <submittedName>
        <fullName evidence="3">Follistatin</fullName>
    </submittedName>
</protein>
<dbReference type="CDD" id="cd00104">
    <property type="entry name" value="KAZAL_FS"/>
    <property type="match status" value="1"/>
</dbReference>
<dbReference type="Gene3D" id="3.30.60.30">
    <property type="match status" value="2"/>
</dbReference>
<feature type="chain" id="PRO_5004574688" evidence="1">
    <location>
        <begin position="17"/>
        <end position="323"/>
    </location>
</feature>
<keyword evidence="1" id="KW-0732">Signal</keyword>
<dbReference type="EMBL" id="GAKU01000016">
    <property type="protein sequence ID" value="JAA92621.1"/>
    <property type="molecule type" value="mRNA"/>
</dbReference>
<dbReference type="SUPFAM" id="SSF100895">
    <property type="entry name" value="Kazal-type serine protease inhibitors"/>
    <property type="match status" value="2"/>
</dbReference>
<feature type="signal peptide" evidence="1">
    <location>
        <begin position="1"/>
        <end position="16"/>
    </location>
</feature>
<accession>T1DF95</accession>
<dbReference type="InterPro" id="IPR036058">
    <property type="entry name" value="Kazal_dom_sf"/>
</dbReference>
<evidence type="ECO:0000313" key="3">
    <source>
        <dbReference type="EMBL" id="JAA92621.1"/>
    </source>
</evidence>
<dbReference type="Pfam" id="PF07648">
    <property type="entry name" value="Kazal_2"/>
    <property type="match status" value="2"/>
</dbReference>
<name>T1DF95_9PLAT</name>
<evidence type="ECO:0000259" key="2">
    <source>
        <dbReference type="PROSITE" id="PS51465"/>
    </source>
</evidence>
<reference evidence="3" key="1">
    <citation type="submission" date="2013-06" db="EMBL/GenBank/DDBJ databases">
        <title>Reactivating head regrowth in a regeneration deficient planarian species.</title>
        <authorList>
            <person name="Liu S.-Y."/>
            <person name="Brandl H."/>
            <person name="Henry I."/>
            <person name="Rink J."/>
        </authorList>
    </citation>
    <scope>NUCLEOTIDE SEQUENCE</scope>
</reference>
<dbReference type="PROSITE" id="PS51465">
    <property type="entry name" value="KAZAL_2"/>
    <property type="match status" value="1"/>
</dbReference>
<sequence>MVLFVPLLMLLGVTNAASITKDLSPITGACFYNKNSRGCNSFMGYFTRNECCRHGGYFVRSADRGQLFLAIMINTYSVTNCENSCGIDYCEGKICKSGDKCIMRENDSICSSDCKCTRKQRESGPICVRNGPKYRNMCDLHLESCLTDTSHTLVPCSKSGCDRKRCGRRSCILNQNGKSECVDKVRSCVGEVYKPLCGVNNVTYPSLCHITKAGIERGREIYVAYEGTCRASATCSNVECPHSNMVCVKHHSNSSPVCLTCPESMEKCDNTKYNTDEHFCLSTNHHSRNTCYKDYLSCQNNVFVEVIHSGMCLHTVKLPLQNL</sequence>